<gene>
    <name evidence="1" type="ORF">ACN38_g7153</name>
</gene>
<proteinExistence type="predicted"/>
<dbReference type="EMBL" id="LHQQ01000117">
    <property type="protein sequence ID" value="KOS41977.1"/>
    <property type="molecule type" value="Genomic_DNA"/>
</dbReference>
<reference evidence="1 2" key="1">
    <citation type="submission" date="2015-08" db="EMBL/GenBank/DDBJ databases">
        <title>Genome sequencing of Penicillium nordicum.</title>
        <authorList>
            <person name="Nguyen H.D."/>
            <person name="Seifert K.A."/>
        </authorList>
    </citation>
    <scope>NUCLEOTIDE SEQUENCE [LARGE SCALE GENOMIC DNA]</scope>
    <source>
        <strain evidence="1 2">DAOMC 185683</strain>
    </source>
</reference>
<sequence>MQADFFTTNYLTICCSCSKGVCLRWGGWDGWGRRVAPEYQYQSIVYTKYQVQSYKVTKLPPVELGITVSIYWIWWVCMDTHSFGVPFFFNNIKYLKYST</sequence>
<comment type="caution">
    <text evidence="1">The sequence shown here is derived from an EMBL/GenBank/DDBJ whole genome shotgun (WGS) entry which is preliminary data.</text>
</comment>
<evidence type="ECO:0000313" key="1">
    <source>
        <dbReference type="EMBL" id="KOS41977.1"/>
    </source>
</evidence>
<protein>
    <submittedName>
        <fullName evidence="1">Uncharacterized protein</fullName>
    </submittedName>
</protein>
<keyword evidence="2" id="KW-1185">Reference proteome</keyword>
<organism evidence="1 2">
    <name type="scientific">Penicillium nordicum</name>
    <dbReference type="NCBI Taxonomy" id="229535"/>
    <lineage>
        <taxon>Eukaryota</taxon>
        <taxon>Fungi</taxon>
        <taxon>Dikarya</taxon>
        <taxon>Ascomycota</taxon>
        <taxon>Pezizomycotina</taxon>
        <taxon>Eurotiomycetes</taxon>
        <taxon>Eurotiomycetidae</taxon>
        <taxon>Eurotiales</taxon>
        <taxon>Aspergillaceae</taxon>
        <taxon>Penicillium</taxon>
    </lineage>
</organism>
<evidence type="ECO:0000313" key="2">
    <source>
        <dbReference type="Proteomes" id="UP000037696"/>
    </source>
</evidence>
<name>A0A0M8P248_9EURO</name>
<dbReference type="AlphaFoldDB" id="A0A0M8P248"/>
<dbReference type="Proteomes" id="UP000037696">
    <property type="component" value="Unassembled WGS sequence"/>
</dbReference>
<accession>A0A0M8P248</accession>